<dbReference type="RefSeq" id="XP_016223414.1">
    <property type="nucleotide sequence ID" value="XM_016371121.1"/>
</dbReference>
<evidence type="ECO:0000256" key="1">
    <source>
        <dbReference type="ARBA" id="ARBA00000382"/>
    </source>
</evidence>
<dbReference type="AlphaFoldDB" id="A0A0D1WRQ7"/>
<dbReference type="EC" id="3.2.1.39" evidence="4"/>
<dbReference type="GeneID" id="27324178"/>
<keyword evidence="6" id="KW-0732">Signal</keyword>
<dbReference type="OMA" id="TANWIAL"/>
<dbReference type="Proteomes" id="UP000054302">
    <property type="component" value="Unassembled WGS sequence"/>
</dbReference>
<feature type="chain" id="PRO_5002236161" description="glucan endo-1,3-beta-D-glucosidase" evidence="6">
    <location>
        <begin position="21"/>
        <end position="320"/>
    </location>
</feature>
<dbReference type="GO" id="GO:0005576">
    <property type="term" value="C:extracellular region"/>
    <property type="evidence" value="ECO:0007669"/>
    <property type="project" value="TreeGrafter"/>
</dbReference>
<comment type="subcellular location">
    <subcellularLocation>
        <location evidence="2">Cell envelope</location>
    </subcellularLocation>
</comment>
<evidence type="ECO:0000256" key="4">
    <source>
        <dbReference type="ARBA" id="ARBA00012780"/>
    </source>
</evidence>
<organism evidence="7 8">
    <name type="scientific">Exophiala mesophila</name>
    <name type="common">Black yeast-like fungus</name>
    <dbReference type="NCBI Taxonomy" id="212818"/>
    <lineage>
        <taxon>Eukaryota</taxon>
        <taxon>Fungi</taxon>
        <taxon>Dikarya</taxon>
        <taxon>Ascomycota</taxon>
        <taxon>Pezizomycotina</taxon>
        <taxon>Eurotiomycetes</taxon>
        <taxon>Chaetothyriomycetidae</taxon>
        <taxon>Chaetothyriales</taxon>
        <taxon>Herpotrichiellaceae</taxon>
        <taxon>Exophiala</taxon>
    </lineage>
</organism>
<dbReference type="HOGENOM" id="CLU_028820_0_0_1"/>
<dbReference type="GO" id="GO:0009986">
    <property type="term" value="C:cell surface"/>
    <property type="evidence" value="ECO:0007669"/>
    <property type="project" value="TreeGrafter"/>
</dbReference>
<evidence type="ECO:0000256" key="6">
    <source>
        <dbReference type="SAM" id="SignalP"/>
    </source>
</evidence>
<dbReference type="VEuPathDB" id="FungiDB:PV10_06333"/>
<comment type="similarity">
    <text evidence="3">Belongs to the glycosyl hydrolase 17 family.</text>
</comment>
<protein>
    <recommendedName>
        <fullName evidence="4">glucan endo-1,3-beta-D-glucosidase</fullName>
        <ecNumber evidence="4">3.2.1.39</ecNumber>
    </recommendedName>
</protein>
<reference evidence="7 8" key="1">
    <citation type="submission" date="2015-01" db="EMBL/GenBank/DDBJ databases">
        <title>The Genome Sequence of Exophiala mesophila CBS40295.</title>
        <authorList>
            <consortium name="The Broad Institute Genomics Platform"/>
            <person name="Cuomo C."/>
            <person name="de Hoog S."/>
            <person name="Gorbushina A."/>
            <person name="Stielow B."/>
            <person name="Teixiera M."/>
            <person name="Abouelleil A."/>
            <person name="Chapman S.B."/>
            <person name="Priest M."/>
            <person name="Young S.K."/>
            <person name="Wortman J."/>
            <person name="Nusbaum C."/>
            <person name="Birren B."/>
        </authorList>
    </citation>
    <scope>NUCLEOTIDE SEQUENCE [LARGE SCALE GENOMIC DNA]</scope>
    <source>
        <strain evidence="7 8">CBS 40295</strain>
    </source>
</reference>
<feature type="signal peptide" evidence="6">
    <location>
        <begin position="1"/>
        <end position="20"/>
    </location>
</feature>
<gene>
    <name evidence="7" type="ORF">PV10_06333</name>
</gene>
<keyword evidence="8" id="KW-1185">Reference proteome</keyword>
<keyword evidence="5" id="KW-0378">Hydrolase</keyword>
<evidence type="ECO:0000256" key="5">
    <source>
        <dbReference type="ARBA" id="ARBA00022801"/>
    </source>
</evidence>
<sequence length="320" mass="34055">MHPSFRTLGGLALAVATVNAQLQGFNYGATFEDGTCRMVSDYEGAFNTARNLVGTDGGFTAARLYTTVQCDTVNTPTSAIQAAINTNTTLLLGMWASAGDGIFEDELAALTNAVNQYGTAFTDRVVGISVGSEDLYRSSPQGVAGEAGIGVDSATIVRYIDRVRDLIDRTPLLQDIPVGHVDTWTAWVLPENAIVAERVDWLGHNSFPYFEATLANPIEEADAIFYRALAATEGVSGGKPVLVTETGWPHIGEDMNLAVASLENARTYWAGVGCDLFGNRDTFWYTLTDANTGQTDISFGVAGPGNPPSTTPVFDLSCEA</sequence>
<accession>A0A0D1WRQ7</accession>
<dbReference type="SUPFAM" id="SSF51445">
    <property type="entry name" value="(Trans)glycosidases"/>
    <property type="match status" value="1"/>
</dbReference>
<dbReference type="PANTHER" id="PTHR16631">
    <property type="entry name" value="GLUCAN 1,3-BETA-GLUCOSIDASE"/>
    <property type="match status" value="1"/>
</dbReference>
<dbReference type="STRING" id="212818.A0A0D1WRQ7"/>
<comment type="catalytic activity">
    <reaction evidence="1">
        <text>Hydrolysis of (1-&gt;3)-beta-D-glucosidic linkages in (1-&gt;3)-beta-D-glucans.</text>
        <dbReference type="EC" id="3.2.1.39"/>
    </reaction>
</comment>
<dbReference type="InterPro" id="IPR050732">
    <property type="entry name" value="Beta-glucan_modifiers"/>
</dbReference>
<dbReference type="Gene3D" id="3.20.20.80">
    <property type="entry name" value="Glycosidases"/>
    <property type="match status" value="1"/>
</dbReference>
<evidence type="ECO:0000256" key="2">
    <source>
        <dbReference type="ARBA" id="ARBA00004196"/>
    </source>
</evidence>
<evidence type="ECO:0000313" key="8">
    <source>
        <dbReference type="Proteomes" id="UP000054302"/>
    </source>
</evidence>
<name>A0A0D1WRQ7_EXOME</name>
<dbReference type="OrthoDB" id="77201at2759"/>
<dbReference type="InterPro" id="IPR017853">
    <property type="entry name" value="GH"/>
</dbReference>
<evidence type="ECO:0000256" key="3">
    <source>
        <dbReference type="ARBA" id="ARBA00008773"/>
    </source>
</evidence>
<dbReference type="PANTHER" id="PTHR16631:SF13">
    <property type="entry name" value="GLUCAN ENDO-1,3-BETA-GLUCOSIDASE EGLC-RELATED"/>
    <property type="match status" value="1"/>
</dbReference>
<dbReference type="GO" id="GO:0009277">
    <property type="term" value="C:fungal-type cell wall"/>
    <property type="evidence" value="ECO:0007669"/>
    <property type="project" value="TreeGrafter"/>
</dbReference>
<dbReference type="EMBL" id="KN847523">
    <property type="protein sequence ID" value="KIV91840.1"/>
    <property type="molecule type" value="Genomic_DNA"/>
</dbReference>
<dbReference type="GO" id="GO:0042973">
    <property type="term" value="F:glucan endo-1,3-beta-D-glucosidase activity"/>
    <property type="evidence" value="ECO:0007669"/>
    <property type="project" value="UniProtKB-EC"/>
</dbReference>
<evidence type="ECO:0000313" key="7">
    <source>
        <dbReference type="EMBL" id="KIV91840.1"/>
    </source>
</evidence>
<dbReference type="GO" id="GO:0071555">
    <property type="term" value="P:cell wall organization"/>
    <property type="evidence" value="ECO:0007669"/>
    <property type="project" value="TreeGrafter"/>
</dbReference>
<proteinExistence type="inferred from homology"/>